<evidence type="ECO:0000259" key="3">
    <source>
        <dbReference type="PROSITE" id="PS51186"/>
    </source>
</evidence>
<dbReference type="CDD" id="cd04301">
    <property type="entry name" value="NAT_SF"/>
    <property type="match status" value="1"/>
</dbReference>
<dbReference type="Pfam" id="PF00583">
    <property type="entry name" value="Acetyltransf_1"/>
    <property type="match status" value="1"/>
</dbReference>
<dbReference type="GO" id="GO:0008080">
    <property type="term" value="F:N-acetyltransferase activity"/>
    <property type="evidence" value="ECO:0007669"/>
    <property type="project" value="TreeGrafter"/>
</dbReference>
<proteinExistence type="predicted"/>
<evidence type="ECO:0000256" key="1">
    <source>
        <dbReference type="ARBA" id="ARBA00022679"/>
    </source>
</evidence>
<name>A0A9P3TAU0_KLUIN</name>
<gene>
    <name evidence="4" type="ORF">I8531_003707</name>
</gene>
<dbReference type="AlphaFoldDB" id="A0A9P3TAU0"/>
<dbReference type="InterPro" id="IPR051016">
    <property type="entry name" value="Diverse_Substrate_AcTransf"/>
</dbReference>
<dbReference type="Proteomes" id="UP000867740">
    <property type="component" value="Unassembled WGS sequence"/>
</dbReference>
<organism evidence="4 5">
    <name type="scientific">Kluyvera intermedia</name>
    <name type="common">Enterobacter intermedius</name>
    <dbReference type="NCBI Taxonomy" id="61648"/>
    <lineage>
        <taxon>Bacteria</taxon>
        <taxon>Pseudomonadati</taxon>
        <taxon>Pseudomonadota</taxon>
        <taxon>Gammaproteobacteria</taxon>
        <taxon>Enterobacterales</taxon>
        <taxon>Enterobacteriaceae</taxon>
        <taxon>Kluyvera</taxon>
    </lineage>
</organism>
<accession>A0A9P3TAU0</accession>
<feature type="domain" description="N-acetyltransferase" evidence="3">
    <location>
        <begin position="3"/>
        <end position="146"/>
    </location>
</feature>
<reference evidence="4" key="2">
    <citation type="submission" date="2020-10" db="EMBL/GenBank/DDBJ databases">
        <authorList>
            <consortium name="NCBI Pathogen Detection Project"/>
        </authorList>
    </citation>
    <scope>NUCLEOTIDE SEQUENCE</scope>
    <source>
        <strain evidence="4">CAVp300</strain>
    </source>
</reference>
<dbReference type="PANTHER" id="PTHR10545">
    <property type="entry name" value="DIAMINE N-ACETYLTRANSFERASE"/>
    <property type="match status" value="1"/>
</dbReference>
<keyword evidence="1" id="KW-0808">Transferase</keyword>
<sequence length="146" mass="16480">MDVEVREARPEDYAAWLALWQGYLDFAGSTLSDVVTRATWARIHSPESTLLCRVAVVDGQLAGFALCVMHEGTWVTQPICYLEDLYVDTQQRGRGAGRALIEAIRQEGEKSGWAKLYWVTRTNNPARKLYDQVAELGDVVRYNISL</sequence>
<dbReference type="InterPro" id="IPR016181">
    <property type="entry name" value="Acyl_CoA_acyltransferase"/>
</dbReference>
<dbReference type="RefSeq" id="WP_047370333.1">
    <property type="nucleotide sequence ID" value="NZ_CABMNU010000005.1"/>
</dbReference>
<dbReference type="PANTHER" id="PTHR10545:SF42">
    <property type="entry name" value="ACETYLTRANSFERASE"/>
    <property type="match status" value="1"/>
</dbReference>
<dbReference type="InterPro" id="IPR000182">
    <property type="entry name" value="GNAT_dom"/>
</dbReference>
<evidence type="ECO:0000313" key="5">
    <source>
        <dbReference type="Proteomes" id="UP000867740"/>
    </source>
</evidence>
<dbReference type="EMBL" id="DACSUM010000034">
    <property type="protein sequence ID" value="HAT3583369.1"/>
    <property type="molecule type" value="Genomic_DNA"/>
</dbReference>
<protein>
    <submittedName>
        <fullName evidence="4">GNAT family N-acetyltransferase</fullName>
    </submittedName>
</protein>
<dbReference type="PROSITE" id="PS51186">
    <property type="entry name" value="GNAT"/>
    <property type="match status" value="1"/>
</dbReference>
<evidence type="ECO:0000256" key="2">
    <source>
        <dbReference type="ARBA" id="ARBA00023315"/>
    </source>
</evidence>
<reference evidence="4" key="1">
    <citation type="journal article" date="2018" name="Genome Biol.">
        <title>SKESA: strategic k-mer extension for scrupulous assemblies.</title>
        <authorList>
            <person name="Souvorov A."/>
            <person name="Agarwala R."/>
            <person name="Lipman D.J."/>
        </authorList>
    </citation>
    <scope>NUCLEOTIDE SEQUENCE</scope>
    <source>
        <strain evidence="4">CAVp300</strain>
    </source>
</reference>
<dbReference type="SUPFAM" id="SSF55729">
    <property type="entry name" value="Acyl-CoA N-acyltransferases (Nat)"/>
    <property type="match status" value="1"/>
</dbReference>
<evidence type="ECO:0000313" key="4">
    <source>
        <dbReference type="EMBL" id="HAT3583369.1"/>
    </source>
</evidence>
<dbReference type="Gene3D" id="3.40.630.30">
    <property type="match status" value="1"/>
</dbReference>
<comment type="caution">
    <text evidence="4">The sequence shown here is derived from an EMBL/GenBank/DDBJ whole genome shotgun (WGS) entry which is preliminary data.</text>
</comment>
<keyword evidence="2" id="KW-0012">Acyltransferase</keyword>